<name>A0A6J6D6Z4_9ZZZZ</name>
<evidence type="ECO:0000313" key="1">
    <source>
        <dbReference type="EMBL" id="CAB4559572.1"/>
    </source>
</evidence>
<reference evidence="1" key="1">
    <citation type="submission" date="2020-05" db="EMBL/GenBank/DDBJ databases">
        <authorList>
            <person name="Chiriac C."/>
            <person name="Salcher M."/>
            <person name="Ghai R."/>
            <person name="Kavagutti S V."/>
        </authorList>
    </citation>
    <scope>NUCLEOTIDE SEQUENCE</scope>
</reference>
<sequence length="141" mass="16277">MGRLYGDPQCLLANLRFYASHRSRESKHLLIVCDREITFIQDSFLAVKGRQLLALRCRSHLKCSRDLIRIKSVQWLTEFEHQVIGDINGQRDGSHPTLLDLAAHRERCRPRHIHISDGAKEDLARPFADLARRPTILGSER</sequence>
<dbReference type="AlphaFoldDB" id="A0A6J6D6Z4"/>
<accession>A0A6J6D6Z4</accession>
<gene>
    <name evidence="1" type="ORF">UFOPK1650_00070</name>
</gene>
<dbReference type="EMBL" id="CAEZTJ010000003">
    <property type="protein sequence ID" value="CAB4559572.1"/>
    <property type="molecule type" value="Genomic_DNA"/>
</dbReference>
<protein>
    <submittedName>
        <fullName evidence="1">Unannotated protein</fullName>
    </submittedName>
</protein>
<organism evidence="1">
    <name type="scientific">freshwater metagenome</name>
    <dbReference type="NCBI Taxonomy" id="449393"/>
    <lineage>
        <taxon>unclassified sequences</taxon>
        <taxon>metagenomes</taxon>
        <taxon>ecological metagenomes</taxon>
    </lineage>
</organism>
<proteinExistence type="predicted"/>